<dbReference type="GO" id="GO:0005634">
    <property type="term" value="C:nucleus"/>
    <property type="evidence" value="ECO:0007669"/>
    <property type="project" value="UniProtKB-SubCell"/>
</dbReference>
<dbReference type="Gene3D" id="1.10.287.10">
    <property type="entry name" value="S15/NS1, RNA-binding"/>
    <property type="match status" value="1"/>
</dbReference>
<feature type="compositionally biased region" description="Basic and acidic residues" evidence="13">
    <location>
        <begin position="787"/>
        <end position="796"/>
    </location>
</feature>
<dbReference type="PROSITE" id="PS50172">
    <property type="entry name" value="BRCT"/>
    <property type="match status" value="1"/>
</dbReference>
<evidence type="ECO:0000256" key="4">
    <source>
        <dbReference type="ARBA" id="ARBA00022771"/>
    </source>
</evidence>
<feature type="compositionally biased region" description="Basic and acidic residues" evidence="13">
    <location>
        <begin position="123"/>
        <end position="132"/>
    </location>
</feature>
<dbReference type="PANTHER" id="PTHR23081:SF36">
    <property type="entry name" value="RNA POLYMERASE II SUBUNIT A C-TERMINAL DOMAIN PHOSPHATASE"/>
    <property type="match status" value="1"/>
</dbReference>
<feature type="region of interest" description="Disordered" evidence="13">
    <location>
        <begin position="782"/>
        <end position="824"/>
    </location>
</feature>
<dbReference type="Gene3D" id="3.30.40.10">
    <property type="entry name" value="Zinc/RING finger domain, C3HC4 (zinc finger)"/>
    <property type="match status" value="1"/>
</dbReference>
<dbReference type="FunFam" id="3.40.50.10190:FF:000007">
    <property type="entry name" value="RNA polymerase II subunit A C-terminal domain phosphatase"/>
    <property type="match status" value="1"/>
</dbReference>
<dbReference type="SMART" id="SM00577">
    <property type="entry name" value="CPDc"/>
    <property type="match status" value="1"/>
</dbReference>
<dbReference type="CDD" id="cd07521">
    <property type="entry name" value="HAD_FCP1-like"/>
    <property type="match status" value="1"/>
</dbReference>
<dbReference type="PROSITE" id="PS50089">
    <property type="entry name" value="ZF_RING_2"/>
    <property type="match status" value="1"/>
</dbReference>
<dbReference type="PANTHER" id="PTHR23081">
    <property type="entry name" value="RNA POLYMERASE II CTD PHOSPHATASE"/>
    <property type="match status" value="1"/>
</dbReference>
<dbReference type="SUPFAM" id="SSF57850">
    <property type="entry name" value="RING/U-box"/>
    <property type="match status" value="1"/>
</dbReference>
<keyword evidence="3" id="KW-0479">Metal-binding</keyword>
<evidence type="ECO:0000259" key="17">
    <source>
        <dbReference type="PROSITE" id="PS50969"/>
    </source>
</evidence>
<protein>
    <recommendedName>
        <fullName evidence="9">RNA polymerase II subunit A C-terminal domain phosphatase</fullName>
        <ecNumber evidence="2">3.1.3.16</ecNumber>
    </recommendedName>
</protein>
<dbReference type="InterPro" id="IPR025829">
    <property type="entry name" value="Zn_knuckle_CX2CX3GHX4C"/>
</dbReference>
<dbReference type="SUPFAM" id="SSF57756">
    <property type="entry name" value="Retrovirus zinc finger-like domains"/>
    <property type="match status" value="1"/>
</dbReference>
<feature type="compositionally biased region" description="Basic residues" evidence="13">
    <location>
        <begin position="893"/>
        <end position="924"/>
    </location>
</feature>
<dbReference type="InterPro" id="IPR001357">
    <property type="entry name" value="BRCT_dom"/>
</dbReference>
<dbReference type="Proteomes" id="UP000030764">
    <property type="component" value="Unassembled WGS sequence"/>
</dbReference>
<dbReference type="GO" id="GO:0003676">
    <property type="term" value="F:nucleic acid binding"/>
    <property type="evidence" value="ECO:0007669"/>
    <property type="project" value="InterPro"/>
</dbReference>
<feature type="compositionally biased region" description="Low complexity" evidence="13">
    <location>
        <begin position="1648"/>
        <end position="1666"/>
    </location>
</feature>
<evidence type="ECO:0000256" key="8">
    <source>
        <dbReference type="ARBA" id="ARBA00023242"/>
    </source>
</evidence>
<dbReference type="Gene3D" id="3.40.50.10190">
    <property type="entry name" value="BRCT domain"/>
    <property type="match status" value="1"/>
</dbReference>
<keyword evidence="21" id="KW-1185">Reference proteome</keyword>
<evidence type="ECO:0000259" key="18">
    <source>
        <dbReference type="PROSITE" id="PS51282"/>
    </source>
</evidence>
<evidence type="ECO:0000256" key="6">
    <source>
        <dbReference type="ARBA" id="ARBA00022833"/>
    </source>
</evidence>
<evidence type="ECO:0000256" key="13">
    <source>
        <dbReference type="SAM" id="MobiDB-lite"/>
    </source>
</evidence>
<evidence type="ECO:0000259" key="16">
    <source>
        <dbReference type="PROSITE" id="PS50172"/>
    </source>
</evidence>
<dbReference type="InterPro" id="IPR001878">
    <property type="entry name" value="Znf_CCHC"/>
</dbReference>
<evidence type="ECO:0000256" key="5">
    <source>
        <dbReference type="ARBA" id="ARBA00022801"/>
    </source>
</evidence>
<dbReference type="Gene3D" id="2.40.50.100">
    <property type="match status" value="1"/>
</dbReference>
<dbReference type="InterPro" id="IPR023214">
    <property type="entry name" value="HAD_sf"/>
</dbReference>
<evidence type="ECO:0000256" key="12">
    <source>
        <dbReference type="PROSITE-ProRule" id="PRU00047"/>
    </source>
</evidence>
<reference evidence="20 21" key="1">
    <citation type="journal article" date="2014" name="Nat. Genet.">
        <title>Genome and transcriptome of the porcine whipworm Trichuris suis.</title>
        <authorList>
            <person name="Jex A.R."/>
            <person name="Nejsum P."/>
            <person name="Schwarz E.M."/>
            <person name="Hu L."/>
            <person name="Young N.D."/>
            <person name="Hall R.S."/>
            <person name="Korhonen P.K."/>
            <person name="Liao S."/>
            <person name="Thamsborg S."/>
            <person name="Xia J."/>
            <person name="Xu P."/>
            <person name="Wang S."/>
            <person name="Scheerlinck J.P."/>
            <person name="Hofmann A."/>
            <person name="Sternberg P.W."/>
            <person name="Wang J."/>
            <person name="Gasser R.B."/>
        </authorList>
    </citation>
    <scope>NUCLEOTIDE SEQUENCE [LARGE SCALE GENOMIC DNA]</scope>
    <source>
        <strain evidence="20">DCEP-RM93F</strain>
        <strain evidence="19">DCEP-RM93M</strain>
    </source>
</reference>
<feature type="domain" description="DWNN" evidence="18">
    <location>
        <begin position="4"/>
        <end position="76"/>
    </location>
</feature>
<feature type="region of interest" description="Disordered" evidence="13">
    <location>
        <begin position="398"/>
        <end position="421"/>
    </location>
</feature>
<evidence type="ECO:0000256" key="1">
    <source>
        <dbReference type="ARBA" id="ARBA00004123"/>
    </source>
</evidence>
<dbReference type="InterPro" id="IPR014891">
    <property type="entry name" value="DWNN_domain"/>
</dbReference>
<feature type="compositionally biased region" description="Basic and acidic residues" evidence="13">
    <location>
        <begin position="1942"/>
        <end position="1951"/>
    </location>
</feature>
<accession>A0A085NNM9</accession>
<feature type="compositionally biased region" description="Basic and acidic residues" evidence="13">
    <location>
        <begin position="1087"/>
        <end position="1120"/>
    </location>
</feature>
<feature type="compositionally biased region" description="Basic residues" evidence="13">
    <location>
        <begin position="934"/>
        <end position="944"/>
    </location>
</feature>
<evidence type="ECO:0000256" key="10">
    <source>
        <dbReference type="ARBA" id="ARBA00047761"/>
    </source>
</evidence>
<comment type="catalytic activity">
    <reaction evidence="11">
        <text>O-phospho-L-threonyl-[protein] + H2O = L-threonyl-[protein] + phosphate</text>
        <dbReference type="Rhea" id="RHEA:47004"/>
        <dbReference type="Rhea" id="RHEA-COMP:11060"/>
        <dbReference type="Rhea" id="RHEA-COMP:11605"/>
        <dbReference type="ChEBI" id="CHEBI:15377"/>
        <dbReference type="ChEBI" id="CHEBI:30013"/>
        <dbReference type="ChEBI" id="CHEBI:43474"/>
        <dbReference type="ChEBI" id="CHEBI:61977"/>
        <dbReference type="EC" id="3.1.3.16"/>
    </reaction>
</comment>
<dbReference type="InterPro" id="IPR001841">
    <property type="entry name" value="Znf_RING"/>
</dbReference>
<dbReference type="InterPro" id="IPR039189">
    <property type="entry name" value="Fcp1"/>
</dbReference>
<proteinExistence type="predicted"/>
<name>A0A085NNM9_9BILA</name>
<evidence type="ECO:0000313" key="19">
    <source>
        <dbReference type="EMBL" id="KFD56544.1"/>
    </source>
</evidence>
<dbReference type="SMART" id="SM00343">
    <property type="entry name" value="ZnF_C2HC"/>
    <property type="match status" value="1"/>
</dbReference>
<dbReference type="GO" id="GO:0008420">
    <property type="term" value="F:RNA polymerase II CTD heptapeptide repeat phosphatase activity"/>
    <property type="evidence" value="ECO:0007669"/>
    <property type="project" value="InterPro"/>
</dbReference>
<dbReference type="Pfam" id="PF13696">
    <property type="entry name" value="zf-CCHC_2"/>
    <property type="match status" value="1"/>
</dbReference>
<dbReference type="SUPFAM" id="SSF52113">
    <property type="entry name" value="BRCT domain"/>
    <property type="match status" value="1"/>
</dbReference>
<feature type="region of interest" description="Disordered" evidence="13">
    <location>
        <begin position="1913"/>
        <end position="1951"/>
    </location>
</feature>
<dbReference type="Pfam" id="PF03031">
    <property type="entry name" value="NIF"/>
    <property type="match status" value="1"/>
</dbReference>
<feature type="domain" description="FCP1 homology" evidence="17">
    <location>
        <begin position="1447"/>
        <end position="1632"/>
    </location>
</feature>
<feature type="compositionally biased region" description="Basic and acidic residues" evidence="13">
    <location>
        <begin position="652"/>
        <end position="668"/>
    </location>
</feature>
<dbReference type="EMBL" id="KL367484">
    <property type="protein sequence ID" value="KFD71075.1"/>
    <property type="molecule type" value="Genomic_DNA"/>
</dbReference>
<feature type="region of interest" description="Disordered" evidence="13">
    <location>
        <begin position="526"/>
        <end position="592"/>
    </location>
</feature>
<comment type="catalytic activity">
    <reaction evidence="10">
        <text>O-phospho-L-seryl-[protein] + H2O = L-seryl-[protein] + phosphate</text>
        <dbReference type="Rhea" id="RHEA:20629"/>
        <dbReference type="Rhea" id="RHEA-COMP:9863"/>
        <dbReference type="Rhea" id="RHEA-COMP:11604"/>
        <dbReference type="ChEBI" id="CHEBI:15377"/>
        <dbReference type="ChEBI" id="CHEBI:29999"/>
        <dbReference type="ChEBI" id="CHEBI:43474"/>
        <dbReference type="ChEBI" id="CHEBI:83421"/>
        <dbReference type="EC" id="3.1.3.16"/>
    </reaction>
</comment>
<feature type="region of interest" description="Disordered" evidence="13">
    <location>
        <begin position="697"/>
        <end position="729"/>
    </location>
</feature>
<feature type="domain" description="BRCT" evidence="16">
    <location>
        <begin position="1732"/>
        <end position="1831"/>
    </location>
</feature>
<keyword evidence="6" id="KW-0862">Zinc</keyword>
<dbReference type="CDD" id="cd17729">
    <property type="entry name" value="BRCT_CTDP1"/>
    <property type="match status" value="1"/>
</dbReference>
<dbReference type="InterPro" id="IPR036875">
    <property type="entry name" value="Znf_CCHC_sf"/>
</dbReference>
<feature type="compositionally biased region" description="Basic and acidic residues" evidence="13">
    <location>
        <begin position="697"/>
        <end position="718"/>
    </location>
</feature>
<comment type="subcellular location">
    <subcellularLocation>
        <location evidence="1">Nucleus</location>
    </subcellularLocation>
</comment>
<dbReference type="PROSITE" id="PS50969">
    <property type="entry name" value="FCP1"/>
    <property type="match status" value="1"/>
</dbReference>
<feature type="non-terminal residue" evidence="20">
    <location>
        <position position="1951"/>
    </location>
</feature>
<evidence type="ECO:0000256" key="3">
    <source>
        <dbReference type="ARBA" id="ARBA00022723"/>
    </source>
</evidence>
<dbReference type="EC" id="3.1.3.16" evidence="2"/>
<evidence type="ECO:0000256" key="2">
    <source>
        <dbReference type="ARBA" id="ARBA00013081"/>
    </source>
</evidence>
<feature type="compositionally biased region" description="Basic and acidic residues" evidence="13">
    <location>
        <begin position="560"/>
        <end position="569"/>
    </location>
</feature>
<feature type="compositionally biased region" description="Low complexity" evidence="13">
    <location>
        <begin position="1121"/>
        <end position="1142"/>
    </location>
</feature>
<evidence type="ECO:0000313" key="20">
    <source>
        <dbReference type="EMBL" id="KFD71075.1"/>
    </source>
</evidence>
<keyword evidence="7" id="KW-0904">Protein phosphatase</keyword>
<feature type="region of interest" description="Disordered" evidence="13">
    <location>
        <begin position="94"/>
        <end position="139"/>
    </location>
</feature>
<feature type="compositionally biased region" description="Basic and acidic residues" evidence="13">
    <location>
        <begin position="1143"/>
        <end position="1173"/>
    </location>
</feature>
<dbReference type="PROSITE" id="PS50158">
    <property type="entry name" value="ZF_CCHC"/>
    <property type="match status" value="1"/>
</dbReference>
<feature type="region of interest" description="Disordered" evidence="13">
    <location>
        <begin position="1635"/>
        <end position="1685"/>
    </location>
</feature>
<feature type="domain" description="RING-type" evidence="14">
    <location>
        <begin position="250"/>
        <end position="291"/>
    </location>
</feature>
<dbReference type="InterPro" id="IPR013083">
    <property type="entry name" value="Znf_RING/FYVE/PHD"/>
</dbReference>
<organism evidence="20">
    <name type="scientific">Trichuris suis</name>
    <name type="common">pig whipworm</name>
    <dbReference type="NCBI Taxonomy" id="68888"/>
    <lineage>
        <taxon>Eukaryota</taxon>
        <taxon>Metazoa</taxon>
        <taxon>Ecdysozoa</taxon>
        <taxon>Nematoda</taxon>
        <taxon>Enoplea</taxon>
        <taxon>Dorylaimia</taxon>
        <taxon>Trichinellida</taxon>
        <taxon>Trichuridae</taxon>
        <taxon>Trichuris</taxon>
    </lineage>
</organism>
<feature type="domain" description="CCHC-type" evidence="15">
    <location>
        <begin position="160"/>
        <end position="175"/>
    </location>
</feature>
<dbReference type="NCBIfam" id="TIGR02250">
    <property type="entry name" value="FCP1_euk"/>
    <property type="match status" value="1"/>
</dbReference>
<dbReference type="Pfam" id="PF00533">
    <property type="entry name" value="BRCT"/>
    <property type="match status" value="1"/>
</dbReference>
<gene>
    <name evidence="19" type="ORF">M513_02648</name>
    <name evidence="20" type="ORF">M514_02648</name>
</gene>
<dbReference type="PROSITE" id="PS51282">
    <property type="entry name" value="DWNN"/>
    <property type="match status" value="1"/>
</dbReference>
<dbReference type="InterPro" id="IPR036412">
    <property type="entry name" value="HAD-like_sf"/>
</dbReference>
<keyword evidence="8" id="KW-0539">Nucleus</keyword>
<dbReference type="Proteomes" id="UP000030758">
    <property type="component" value="Unassembled WGS sequence"/>
</dbReference>
<evidence type="ECO:0000256" key="9">
    <source>
        <dbReference type="ARBA" id="ARBA00040602"/>
    </source>
</evidence>
<dbReference type="Gene3D" id="4.10.60.10">
    <property type="entry name" value="Zinc finger, CCHC-type"/>
    <property type="match status" value="1"/>
</dbReference>
<dbReference type="CDD" id="cd16620">
    <property type="entry name" value="vRING-HC-C4C4_RBBP6"/>
    <property type="match status" value="1"/>
</dbReference>
<dbReference type="InterPro" id="IPR011947">
    <property type="entry name" value="FCP1_euk"/>
</dbReference>
<dbReference type="SMART" id="SM01180">
    <property type="entry name" value="DWNN"/>
    <property type="match status" value="1"/>
</dbReference>
<feature type="compositionally biased region" description="Low complexity" evidence="13">
    <location>
        <begin position="401"/>
        <end position="415"/>
    </location>
</feature>
<dbReference type="GO" id="GO:0019899">
    <property type="term" value="F:enzyme binding"/>
    <property type="evidence" value="ECO:0007669"/>
    <property type="project" value="UniProtKB-ARBA"/>
</dbReference>
<dbReference type="SUPFAM" id="SSF56784">
    <property type="entry name" value="HAD-like"/>
    <property type="match status" value="1"/>
</dbReference>
<evidence type="ECO:0000256" key="7">
    <source>
        <dbReference type="ARBA" id="ARBA00022912"/>
    </source>
</evidence>
<dbReference type="Gene3D" id="3.10.20.90">
    <property type="entry name" value="Phosphatidylinositol 3-kinase Catalytic Subunit, Chain A, domain 1"/>
    <property type="match status" value="1"/>
</dbReference>
<evidence type="ECO:0000313" key="21">
    <source>
        <dbReference type="Proteomes" id="UP000030764"/>
    </source>
</evidence>
<keyword evidence="5" id="KW-0378">Hydrolase</keyword>
<evidence type="ECO:0000259" key="15">
    <source>
        <dbReference type="PROSITE" id="PS50158"/>
    </source>
</evidence>
<dbReference type="Gene3D" id="3.40.50.1000">
    <property type="entry name" value="HAD superfamily/HAD-like"/>
    <property type="match status" value="1"/>
</dbReference>
<sequence length="1951" mass="218587">MSCIHYKFKSSLDYRTVTFDGLHLSLCELKRMIFDRERIRASDFDLLVTNAQTNEVYEGETAVVVRNSSVIVSRIPVEAQRKLPKIWDRGTDGVVPKQVTTETPSPANAPVKRMSAYSETLSEEEKLKKMEEESTSDYDPSRYRRKNLIASGVPPPNYICNRCNQPGHWIKMCPSLNIKRTTGIPKGELMETTPDDPQAMLTSAGTYAVPVLHKQAFLMGKAEKPFGGYRAGPTFPVEQKKQNLPRELLCTLCDNLLRDASLIPCCGYSYCDECIRHCLLESDDRQCPHCHENGVSPTTLIPNGKLREAVKAFQTNMKNNRHSPPLEDLPSKTTPAITASSQSKLRVNLAQLVATTPTVTVSSEQQQQTVASTAPVVDTTVQPVVSTSVVDGLSTETKPIVSSSSSSSTVVSTSSGQRTVPPSNAPFSTVYAGVPRMFPTNPYMANFPQMINLMQSYPPGMPLPAGAYPRGPYGASNMSQLVGGMYPGGACQVPEAYMRFYMKKAMRERSTKRDEWEEFLARKDRRRKHYRSKSPVSRSSKRERSRSSFKQSPPYRKHHDVGEKPRDIARPSTESPRHRRERVKPSLKSEVVSPRRDVCEVDQFTSVTECLTRDDSGLVSLDSLTNETDINEMLWESVSCDYDSTPVKSPPKRRDGSSKESIGHVETTRSRRIVVSPDRANVRTTVDSIDMFDAPSDDHFGHVDAYEPSDGRCLEKSGQRPNDQLWDDSRSSPVIDLFDSFGDEPIDEDVGGPEMNIYERREMYRRSPLPPIQSTQRRHRPNFNVYRDGHSSDFERANMMPPPTSYHDYRNRSHRRAPPGRLERRRSSWIRDMVREENLNYHSRSGMFNDEKVLDSYDRMPFDALEESNVFESDRLVRQETFEPPCPPPLPSIHRKHKERRKEKRVRHGKKPKKEKKHKKKKSRDKQTSSSSSSKRKKRRHRHSHEPELLTIAEMPQILDSTEWVVQESCAPEPSSLLSDECPSAPVSSTSLSAAADEVKPSRVVSKDVSVIKNNKSSKDVDKPSLSSDVGTPSKSTTISQTAAAPSPKLDKLKSKHHRHSAERSHHGRQVDGHKQSSEKSSAAASVDRREIKETCPDRKAHSSKEETKSSSKSTSETHQRASSGHGSSQSCGHHPVGSSSSKPKEAAKKVSAEEKKVQPDSKAADKQSAKRRIVYDEESPKMVNSNSTVRTPSKVKSLEAVFEVNFGNGNDNESSQLPIARAGNQYNPIMEPAKPHTSTVVPKPIKLKRDWVAITAAASKITADSKSSNVDNNRPPIGVCLLIWMCFLFRPTFDVVFQRPHNMADTFVVSFHGDAAKFGCWKVKPGKAVSKGSTLFTYERDDGQTVNFKAFKYGIVHQLAELQAGQQLNSGDVMAVMNECPHSVVLKDMCADCGIDLRKQEGESAKRASISMIHSIPELQISHEVEWVPHLAEAIKHAKADEANLLANRKLVLLVDLDQTLIHTTNELVDPGLKVRAPPPLFFAFSKLAARHLLQDVHHFQLEGPQSVWYHMRLRPHTISFLRSMSQLYELHICTFGARIYAHTVAKILDPDGSIFGHRILSRDECFDPHLKTANLHSLFPCGEDMVCIIDDREDVWNYASNLVHVRPYRFFKHTGDINAPPGLAKTDRNTEHQFQFPHPDTVGAAGSSSDGGDQQQQQQQQSQSLAKKERRFPDVDEFDVPSEDIDRDDDDYLLYLEDILKWIHNAFYSAIEVSNSLADRPSLCSLIPSVRKSVLSGVNILFSGVVPNVQPIQSANIYRVVTMFGACVQENFVETDGATSRTTHLVAVRANTAKVLMAQKLGNVFIVNPDWVWCCVERWRRVDEALFPLDPTYKSSFPDRAITIENHQCGGGKSKKEPAGRLLSPAALTNGQSLPSVVEAVCQRWNNERKRHTNSEECDLVPPTVIAKEDEASVDDTARSTCSSAGDSVTYVDSDDEEMGKELQSEFDI</sequence>
<keyword evidence="4 12" id="KW-0863">Zinc-finger</keyword>
<dbReference type="SMART" id="SM00292">
    <property type="entry name" value="BRCT"/>
    <property type="match status" value="1"/>
</dbReference>
<dbReference type="EMBL" id="KL363193">
    <property type="protein sequence ID" value="KFD56544.1"/>
    <property type="molecule type" value="Genomic_DNA"/>
</dbReference>
<dbReference type="InterPro" id="IPR036420">
    <property type="entry name" value="BRCT_dom_sf"/>
</dbReference>
<feature type="compositionally biased region" description="Polar residues" evidence="13">
    <location>
        <begin position="1025"/>
        <end position="1044"/>
    </location>
</feature>
<feature type="compositionally biased region" description="Basic and acidic residues" evidence="13">
    <location>
        <begin position="1062"/>
        <end position="1078"/>
    </location>
</feature>
<feature type="region of interest" description="Disordered" evidence="13">
    <location>
        <begin position="641"/>
        <end position="668"/>
    </location>
</feature>
<dbReference type="GO" id="GO:0008270">
    <property type="term" value="F:zinc ion binding"/>
    <property type="evidence" value="ECO:0007669"/>
    <property type="project" value="UniProtKB-KW"/>
</dbReference>
<evidence type="ECO:0000256" key="11">
    <source>
        <dbReference type="ARBA" id="ARBA00048336"/>
    </source>
</evidence>
<dbReference type="InterPro" id="IPR004274">
    <property type="entry name" value="FCP1_dom"/>
</dbReference>
<evidence type="ECO:0000259" key="14">
    <source>
        <dbReference type="PROSITE" id="PS50089"/>
    </source>
</evidence>
<dbReference type="Pfam" id="PF08783">
    <property type="entry name" value="DWNN"/>
    <property type="match status" value="1"/>
</dbReference>
<feature type="region of interest" description="Disordered" evidence="13">
    <location>
        <begin position="880"/>
        <end position="1173"/>
    </location>
</feature>